<accession>A0ABT7BR53</accession>
<dbReference type="InterPro" id="IPR013650">
    <property type="entry name" value="ATP-grasp_succ-CoA_synth-type"/>
</dbReference>
<dbReference type="InterPro" id="IPR016102">
    <property type="entry name" value="Succinyl-CoA_synth-like"/>
</dbReference>
<dbReference type="PANTHER" id="PTHR11815">
    <property type="entry name" value="SUCCINYL-COA SYNTHETASE BETA CHAIN"/>
    <property type="match status" value="1"/>
</dbReference>
<evidence type="ECO:0000259" key="4">
    <source>
        <dbReference type="PROSITE" id="PS50975"/>
    </source>
</evidence>
<dbReference type="Gene3D" id="3.30.470.20">
    <property type="entry name" value="ATP-grasp fold, B domain"/>
    <property type="match status" value="1"/>
</dbReference>
<dbReference type="Gene3D" id="3.40.50.261">
    <property type="entry name" value="Succinyl-CoA synthetase domains"/>
    <property type="match status" value="1"/>
</dbReference>
<dbReference type="Proteomes" id="UP001232992">
    <property type="component" value="Unassembled WGS sequence"/>
</dbReference>
<dbReference type="InterPro" id="IPR013815">
    <property type="entry name" value="ATP_grasp_subdomain_1"/>
</dbReference>
<keyword evidence="2 3" id="KW-0547">Nucleotide-binding</keyword>
<evidence type="ECO:0000256" key="2">
    <source>
        <dbReference type="ARBA" id="ARBA00022741"/>
    </source>
</evidence>
<proteinExistence type="predicted"/>
<sequence>MDLLEYQAKELFAETGIPTLPSECINHPAQLKDLKIPYPVVLKSQVRAGGRGKAGGIKFVQNTIDAVAAARAIANLPIMGDYPETILAEVQYNPDRQFYLAVVLDTSSRRPLLLGSHKGGVDLEAAMVTMQTVVVDRGFSPFYARHLALKMGLKGKLIRSVSQIVEKMYRLFVEKDLDLVEIDPLGVSADGSIMALDGKVTANDRALSRHPELVELLLKNNHCGDRCPPLRSELSQTNEPTDLGLEAIELGGTVGLLCNGEGLMMATLDLIYDSGAHPASCVNITGELQGIWLPEMLCDRLEQGLESVLTNPEMEVLLINLITTLTPSDRIAETILRVLQRRSQADGERPISIILRLVGDPMSAATQEALENFPIYAIADLETAVNSIGTIDTMQPEPPLTLTAIATDEL</sequence>
<dbReference type="Gene3D" id="3.30.1490.20">
    <property type="entry name" value="ATP-grasp fold, A domain"/>
    <property type="match status" value="1"/>
</dbReference>
<dbReference type="RefSeq" id="WP_283756332.1">
    <property type="nucleotide sequence ID" value="NZ_JAQOSQ010000001.1"/>
</dbReference>
<dbReference type="Pfam" id="PF08442">
    <property type="entry name" value="ATP-grasp_2"/>
    <property type="match status" value="1"/>
</dbReference>
<feature type="domain" description="ATP-grasp" evidence="4">
    <location>
        <begin position="9"/>
        <end position="222"/>
    </location>
</feature>
<evidence type="ECO:0000313" key="6">
    <source>
        <dbReference type="Proteomes" id="UP001232992"/>
    </source>
</evidence>
<dbReference type="InterPro" id="IPR011761">
    <property type="entry name" value="ATP-grasp"/>
</dbReference>
<gene>
    <name evidence="5" type="ORF">PMH09_00585</name>
</gene>
<dbReference type="InterPro" id="IPR005809">
    <property type="entry name" value="Succ_CoA_ligase-like_bsu"/>
</dbReference>
<keyword evidence="3" id="KW-0067">ATP-binding</keyword>
<comment type="caution">
    <text evidence="5">The sequence shown here is derived from an EMBL/GenBank/DDBJ whole genome shotgun (WGS) entry which is preliminary data.</text>
</comment>
<evidence type="ECO:0000256" key="1">
    <source>
        <dbReference type="ARBA" id="ARBA00022598"/>
    </source>
</evidence>
<evidence type="ECO:0000313" key="5">
    <source>
        <dbReference type="EMBL" id="MDJ1181677.1"/>
    </source>
</evidence>
<name>A0ABT7BR53_9CYAN</name>
<organism evidence="5 6">
    <name type="scientific">Roseofilum casamattae BLCC-M143</name>
    <dbReference type="NCBI Taxonomy" id="3022442"/>
    <lineage>
        <taxon>Bacteria</taxon>
        <taxon>Bacillati</taxon>
        <taxon>Cyanobacteriota</taxon>
        <taxon>Cyanophyceae</taxon>
        <taxon>Desertifilales</taxon>
        <taxon>Desertifilaceae</taxon>
        <taxon>Roseofilum</taxon>
        <taxon>Roseofilum casamattae</taxon>
    </lineage>
</organism>
<dbReference type="SUPFAM" id="SSF56059">
    <property type="entry name" value="Glutathione synthetase ATP-binding domain-like"/>
    <property type="match status" value="1"/>
</dbReference>
<dbReference type="SUPFAM" id="SSF52210">
    <property type="entry name" value="Succinyl-CoA synthetase domains"/>
    <property type="match status" value="1"/>
</dbReference>
<dbReference type="PANTHER" id="PTHR11815:SF10">
    <property type="entry name" value="SUCCINATE--COA LIGASE [GDP-FORMING] SUBUNIT BETA, MITOCHONDRIAL"/>
    <property type="match status" value="1"/>
</dbReference>
<dbReference type="PIRSF" id="PIRSF001554">
    <property type="entry name" value="SucCS_beta"/>
    <property type="match status" value="1"/>
</dbReference>
<dbReference type="PROSITE" id="PS50975">
    <property type="entry name" value="ATP_GRASP"/>
    <property type="match status" value="1"/>
</dbReference>
<dbReference type="GO" id="GO:0016874">
    <property type="term" value="F:ligase activity"/>
    <property type="evidence" value="ECO:0007669"/>
    <property type="project" value="UniProtKB-KW"/>
</dbReference>
<evidence type="ECO:0000256" key="3">
    <source>
        <dbReference type="PROSITE-ProRule" id="PRU00409"/>
    </source>
</evidence>
<keyword evidence="1 5" id="KW-0436">Ligase</keyword>
<keyword evidence="6" id="KW-1185">Reference proteome</keyword>
<protein>
    <submittedName>
        <fullName evidence="5">Succinate--CoA ligase subunit beta</fullName>
    </submittedName>
</protein>
<reference evidence="5 6" key="1">
    <citation type="submission" date="2023-01" db="EMBL/GenBank/DDBJ databases">
        <title>Novel diversity within Roseofilum (Cyanobacteria; Desertifilaceae) from marine benthic mats with descriptions of four novel species.</title>
        <authorList>
            <person name="Wang Y."/>
            <person name="Berthold D.E."/>
            <person name="Hu J."/>
            <person name="Lefler F.W."/>
            <person name="Laughinghouse H.D. IV."/>
        </authorList>
    </citation>
    <scope>NUCLEOTIDE SEQUENCE [LARGE SCALE GENOMIC DNA]</scope>
    <source>
        <strain evidence="5 6">BLCC-M143</strain>
    </source>
</reference>
<dbReference type="EMBL" id="JAQOSQ010000001">
    <property type="protein sequence ID" value="MDJ1181677.1"/>
    <property type="molecule type" value="Genomic_DNA"/>
</dbReference>